<accession>A0AC35U3U9</accession>
<dbReference type="WBParaSite" id="RSKR_0000703100.1">
    <property type="protein sequence ID" value="RSKR_0000703100.1"/>
    <property type="gene ID" value="RSKR_0000703100"/>
</dbReference>
<name>A0AC35U3U9_9BILA</name>
<proteinExistence type="predicted"/>
<reference evidence="2" key="1">
    <citation type="submission" date="2016-11" db="UniProtKB">
        <authorList>
            <consortium name="WormBaseParasite"/>
        </authorList>
    </citation>
    <scope>IDENTIFICATION</scope>
    <source>
        <strain evidence="2">KR3021</strain>
    </source>
</reference>
<protein>
    <submittedName>
        <fullName evidence="2">Ovule protein</fullName>
    </submittedName>
</protein>
<evidence type="ECO:0000313" key="2">
    <source>
        <dbReference type="WBParaSite" id="RSKR_0000703100.1"/>
    </source>
</evidence>
<sequence>MMLVNPEESDFSLESPIWTRKGIEDLLSTFRLNPNFGVAANILDKLPLEYVSLIPRDIIPELQDLITELFRSFIPVLGQKNNLGRTNGQNPYLKVIMDGQMDMSTLSIF</sequence>
<evidence type="ECO:0000313" key="1">
    <source>
        <dbReference type="Proteomes" id="UP000095286"/>
    </source>
</evidence>
<dbReference type="Proteomes" id="UP000095286">
    <property type="component" value="Unplaced"/>
</dbReference>
<organism evidence="1 2">
    <name type="scientific">Rhabditophanes sp. KR3021</name>
    <dbReference type="NCBI Taxonomy" id="114890"/>
    <lineage>
        <taxon>Eukaryota</taxon>
        <taxon>Metazoa</taxon>
        <taxon>Ecdysozoa</taxon>
        <taxon>Nematoda</taxon>
        <taxon>Chromadorea</taxon>
        <taxon>Rhabditida</taxon>
        <taxon>Tylenchina</taxon>
        <taxon>Panagrolaimomorpha</taxon>
        <taxon>Strongyloidoidea</taxon>
        <taxon>Alloionematidae</taxon>
        <taxon>Rhabditophanes</taxon>
    </lineage>
</organism>